<proteinExistence type="predicted"/>
<protein>
    <submittedName>
        <fullName evidence="1">Uncharacterized protein</fullName>
    </submittedName>
</protein>
<sequence length="108" mass="11926">MIDGNTHGVMGGDDTRGTRITNVWLVAAQQRQEGRGRDGLLLIRAVEIYSCTWYNSFVNIPTKLLRVQTFIRIVKLTAVHATLQMCDTLVADSSNSSGWRIVCGMAPS</sequence>
<keyword evidence="2" id="KW-1185">Reference proteome</keyword>
<dbReference type="Proteomes" id="UP000054538">
    <property type="component" value="Unassembled WGS sequence"/>
</dbReference>
<dbReference type="EMBL" id="KN825249">
    <property type="protein sequence ID" value="KIK92727.1"/>
    <property type="molecule type" value="Genomic_DNA"/>
</dbReference>
<dbReference type="AlphaFoldDB" id="A0A0D0D742"/>
<dbReference type="InParanoid" id="A0A0D0D742"/>
<accession>A0A0D0D742</accession>
<dbReference type="HOGENOM" id="CLU_2197776_0_0_1"/>
<evidence type="ECO:0000313" key="1">
    <source>
        <dbReference type="EMBL" id="KIK92727.1"/>
    </source>
</evidence>
<reference evidence="1 2" key="1">
    <citation type="submission" date="2014-04" db="EMBL/GenBank/DDBJ databases">
        <authorList>
            <consortium name="DOE Joint Genome Institute"/>
            <person name="Kuo A."/>
            <person name="Kohler A."/>
            <person name="Jargeat P."/>
            <person name="Nagy L.G."/>
            <person name="Floudas D."/>
            <person name="Copeland A."/>
            <person name="Barry K.W."/>
            <person name="Cichocki N."/>
            <person name="Veneault-Fourrey C."/>
            <person name="LaButti K."/>
            <person name="Lindquist E.A."/>
            <person name="Lipzen A."/>
            <person name="Lundell T."/>
            <person name="Morin E."/>
            <person name="Murat C."/>
            <person name="Sun H."/>
            <person name="Tunlid A."/>
            <person name="Henrissat B."/>
            <person name="Grigoriev I.V."/>
            <person name="Hibbett D.S."/>
            <person name="Martin F."/>
            <person name="Nordberg H.P."/>
            <person name="Cantor M.N."/>
            <person name="Hua S.X."/>
        </authorList>
    </citation>
    <scope>NUCLEOTIDE SEQUENCE [LARGE SCALE GENOMIC DNA]</scope>
    <source>
        <strain evidence="1 2">Ve08.2h10</strain>
    </source>
</reference>
<gene>
    <name evidence="1" type="ORF">PAXRUDRAFT_829688</name>
</gene>
<name>A0A0D0D742_9AGAM</name>
<reference evidence="2" key="2">
    <citation type="submission" date="2015-01" db="EMBL/GenBank/DDBJ databases">
        <title>Evolutionary Origins and Diversification of the Mycorrhizal Mutualists.</title>
        <authorList>
            <consortium name="DOE Joint Genome Institute"/>
            <consortium name="Mycorrhizal Genomics Consortium"/>
            <person name="Kohler A."/>
            <person name="Kuo A."/>
            <person name="Nagy L.G."/>
            <person name="Floudas D."/>
            <person name="Copeland A."/>
            <person name="Barry K.W."/>
            <person name="Cichocki N."/>
            <person name="Veneault-Fourrey C."/>
            <person name="LaButti K."/>
            <person name="Lindquist E.A."/>
            <person name="Lipzen A."/>
            <person name="Lundell T."/>
            <person name="Morin E."/>
            <person name="Murat C."/>
            <person name="Riley R."/>
            <person name="Ohm R."/>
            <person name="Sun H."/>
            <person name="Tunlid A."/>
            <person name="Henrissat B."/>
            <person name="Grigoriev I.V."/>
            <person name="Hibbett D.S."/>
            <person name="Martin F."/>
        </authorList>
    </citation>
    <scope>NUCLEOTIDE SEQUENCE [LARGE SCALE GENOMIC DNA]</scope>
    <source>
        <strain evidence="2">Ve08.2h10</strain>
    </source>
</reference>
<organism evidence="1 2">
    <name type="scientific">Paxillus rubicundulus Ve08.2h10</name>
    <dbReference type="NCBI Taxonomy" id="930991"/>
    <lineage>
        <taxon>Eukaryota</taxon>
        <taxon>Fungi</taxon>
        <taxon>Dikarya</taxon>
        <taxon>Basidiomycota</taxon>
        <taxon>Agaricomycotina</taxon>
        <taxon>Agaricomycetes</taxon>
        <taxon>Agaricomycetidae</taxon>
        <taxon>Boletales</taxon>
        <taxon>Paxilineae</taxon>
        <taxon>Paxillaceae</taxon>
        <taxon>Paxillus</taxon>
    </lineage>
</organism>
<evidence type="ECO:0000313" key="2">
    <source>
        <dbReference type="Proteomes" id="UP000054538"/>
    </source>
</evidence>